<dbReference type="OrthoDB" id="266663at2759"/>
<organism evidence="10 13">
    <name type="scientific">Cafeteria roenbergensis</name>
    <name type="common">Marine flagellate</name>
    <dbReference type="NCBI Taxonomy" id="33653"/>
    <lineage>
        <taxon>Eukaryota</taxon>
        <taxon>Sar</taxon>
        <taxon>Stramenopiles</taxon>
        <taxon>Bigyra</taxon>
        <taxon>Opalozoa</taxon>
        <taxon>Bicosoecida</taxon>
        <taxon>Cafeteriaceae</taxon>
        <taxon>Cafeteria</taxon>
    </lineage>
</organism>
<dbReference type="InterPro" id="IPR016130">
    <property type="entry name" value="Tyr_Pase_AS"/>
</dbReference>
<evidence type="ECO:0000256" key="4">
    <source>
        <dbReference type="ARBA" id="ARBA00022801"/>
    </source>
</evidence>
<dbReference type="PANTHER" id="PTHR23339">
    <property type="entry name" value="TYROSINE SPECIFIC PROTEIN PHOSPHATASE AND DUAL SPECIFICITY PROTEIN PHOSPHATASE"/>
    <property type="match status" value="1"/>
</dbReference>
<dbReference type="FunFam" id="3.90.190.10:FF:000006">
    <property type="entry name" value="Dual specificity protein phosphatase CDC14B"/>
    <property type="match status" value="1"/>
</dbReference>
<dbReference type="SMART" id="SM00195">
    <property type="entry name" value="DSPc"/>
    <property type="match status" value="1"/>
</dbReference>
<evidence type="ECO:0000259" key="8">
    <source>
        <dbReference type="PROSITE" id="PS50054"/>
    </source>
</evidence>
<dbReference type="GO" id="GO:0051301">
    <property type="term" value="P:cell division"/>
    <property type="evidence" value="ECO:0007669"/>
    <property type="project" value="UniProtKB-KW"/>
</dbReference>
<comment type="similarity">
    <text evidence="1">Belongs to the protein-tyrosine phosphatase family. Non-receptor class CDC14 subfamily.</text>
</comment>
<protein>
    <recommendedName>
        <fullName evidence="2">protein-tyrosine-phosphatase</fullName>
        <ecNumber evidence="2">3.1.3.48</ecNumber>
    </recommendedName>
</protein>
<dbReference type="Proteomes" id="UP000324907">
    <property type="component" value="Unassembled WGS sequence"/>
</dbReference>
<dbReference type="EC" id="3.1.3.48" evidence="2"/>
<sequence>MAHRHGTSVAEVVAGRLYWACGTVKPADAHTHIWAMFEDANAPRFAYWNFFLDFGPLNLGQLYRFCQIMSNKLRDGRYAGKRIVVWAGANAAQRANSACCMALYSLLYLGMTPEQAWEPFSPIRPPFPPFHDASPCVCPYKLTIPHVISAVQKARECNFFDFDTFNVEEYESFEQVENGDLSWIVQGRFCAFAGPHESRTTTPEGYVTLCPEDYIPHFKRWGVQAVVRLNKPYYAARRFTEAGIAHHHMYYLDGSNAPPSILDTFIRNCEETEGAIAVHCKAGLGRTGTCIGSYIMKHYRFTAAEVIAWLRICRPGSVIGPQQQYLESLQASMWAAGDAYRARHGLPPHGMAELRLPESLRPADDKAAGAAAAAGGAGAGAAAASAKRRADEEACDSHVTDGMAKVTVDDGYRASDRSAAAERAYDGRGGTPGRSYAQMRMAAAGASPADTPGSTRSDASQGDHLRASRAARGRGTPGAGPR</sequence>
<evidence type="ECO:0000259" key="9">
    <source>
        <dbReference type="PROSITE" id="PS50056"/>
    </source>
</evidence>
<evidence type="ECO:0000256" key="5">
    <source>
        <dbReference type="ARBA" id="ARBA00022912"/>
    </source>
</evidence>
<dbReference type="Gene3D" id="3.90.190.10">
    <property type="entry name" value="Protein tyrosine phosphatase superfamily"/>
    <property type="match status" value="2"/>
</dbReference>
<dbReference type="InterPro" id="IPR000387">
    <property type="entry name" value="Tyr_Pase_dom"/>
</dbReference>
<dbReference type="PROSITE" id="PS50054">
    <property type="entry name" value="TYR_PHOSPHATASE_DUAL"/>
    <property type="match status" value="1"/>
</dbReference>
<evidence type="ECO:0000256" key="2">
    <source>
        <dbReference type="ARBA" id="ARBA00013064"/>
    </source>
</evidence>
<keyword evidence="6" id="KW-0131">Cell cycle</keyword>
<dbReference type="SUPFAM" id="SSF52799">
    <property type="entry name" value="(Phosphotyrosine protein) phosphatases II"/>
    <property type="match status" value="2"/>
</dbReference>
<dbReference type="InterPro" id="IPR020422">
    <property type="entry name" value="TYR_PHOSPHATASE_DUAL_dom"/>
</dbReference>
<name>A0A5A8DCV7_CAFRO</name>
<evidence type="ECO:0000256" key="7">
    <source>
        <dbReference type="SAM" id="MobiDB-lite"/>
    </source>
</evidence>
<evidence type="ECO:0000313" key="11">
    <source>
        <dbReference type="EMBL" id="KAA0176256.1"/>
    </source>
</evidence>
<reference evidence="12 13" key="1">
    <citation type="submission" date="2019-07" db="EMBL/GenBank/DDBJ databases">
        <title>Genomes of Cafeteria roenbergensis.</title>
        <authorList>
            <person name="Fischer M.G."/>
            <person name="Hackl T."/>
            <person name="Roman M."/>
        </authorList>
    </citation>
    <scope>NUCLEOTIDE SEQUENCE [LARGE SCALE GENOMIC DNA]</scope>
    <source>
        <strain evidence="11 12">E4-10P</strain>
        <strain evidence="10 13">RCC970-E3</strain>
    </source>
</reference>
<keyword evidence="4" id="KW-0378">Hydrolase</keyword>
<evidence type="ECO:0000313" key="13">
    <source>
        <dbReference type="Proteomes" id="UP000324907"/>
    </source>
</evidence>
<dbReference type="Proteomes" id="UP000322899">
    <property type="component" value="Unassembled WGS sequence"/>
</dbReference>
<dbReference type="CDD" id="cd14499">
    <property type="entry name" value="CDC14_C"/>
    <property type="match status" value="1"/>
</dbReference>
<dbReference type="CDD" id="cd17657">
    <property type="entry name" value="CDC14_N"/>
    <property type="match status" value="1"/>
</dbReference>
<dbReference type="GO" id="GO:0004725">
    <property type="term" value="F:protein tyrosine phosphatase activity"/>
    <property type="evidence" value="ECO:0007669"/>
    <property type="project" value="UniProtKB-EC"/>
</dbReference>
<feature type="region of interest" description="Disordered" evidence="7">
    <location>
        <begin position="423"/>
        <end position="482"/>
    </location>
</feature>
<evidence type="ECO:0000256" key="3">
    <source>
        <dbReference type="ARBA" id="ARBA00022618"/>
    </source>
</evidence>
<dbReference type="InterPro" id="IPR029021">
    <property type="entry name" value="Prot-tyrosine_phosphatase-like"/>
</dbReference>
<dbReference type="AlphaFoldDB" id="A0A5A8DCV7"/>
<dbReference type="EMBL" id="VLTO01000009">
    <property type="protein sequence ID" value="KAA0176256.1"/>
    <property type="molecule type" value="Genomic_DNA"/>
</dbReference>
<keyword evidence="5" id="KW-0904">Protein phosphatase</keyword>
<evidence type="ECO:0000313" key="10">
    <source>
        <dbReference type="EMBL" id="KAA0163412.1"/>
    </source>
</evidence>
<dbReference type="InterPro" id="IPR029260">
    <property type="entry name" value="DSPn"/>
</dbReference>
<dbReference type="InterPro" id="IPR000340">
    <property type="entry name" value="Dual-sp_phosphatase_cat-dom"/>
</dbReference>
<dbReference type="PROSITE" id="PS50056">
    <property type="entry name" value="TYR_PHOSPHATASE_2"/>
    <property type="match status" value="1"/>
</dbReference>
<dbReference type="PROSITE" id="PS00383">
    <property type="entry name" value="TYR_PHOSPHATASE_1"/>
    <property type="match status" value="1"/>
</dbReference>
<dbReference type="EMBL" id="VLTL01000066">
    <property type="protein sequence ID" value="KAA0163412.1"/>
    <property type="molecule type" value="Genomic_DNA"/>
</dbReference>
<evidence type="ECO:0000256" key="6">
    <source>
        <dbReference type="ARBA" id="ARBA00023306"/>
    </source>
</evidence>
<accession>A0A5A8DCV7</accession>
<proteinExistence type="inferred from homology"/>
<comment type="caution">
    <text evidence="10">The sequence shown here is derived from an EMBL/GenBank/DDBJ whole genome shotgun (WGS) entry which is preliminary data.</text>
</comment>
<dbReference type="Pfam" id="PF00782">
    <property type="entry name" value="DSPc"/>
    <property type="match status" value="1"/>
</dbReference>
<dbReference type="Pfam" id="PF14671">
    <property type="entry name" value="DSPn"/>
    <property type="match status" value="1"/>
</dbReference>
<evidence type="ECO:0000256" key="1">
    <source>
        <dbReference type="ARBA" id="ARBA00007315"/>
    </source>
</evidence>
<dbReference type="InterPro" id="IPR050561">
    <property type="entry name" value="PTP"/>
</dbReference>
<evidence type="ECO:0000313" key="12">
    <source>
        <dbReference type="Proteomes" id="UP000322899"/>
    </source>
</evidence>
<keyword evidence="3" id="KW-0132">Cell division</keyword>
<dbReference type="InterPro" id="IPR044506">
    <property type="entry name" value="CDC14_C"/>
</dbReference>
<gene>
    <name evidence="11" type="ORF">FNF27_02313</name>
    <name evidence="10" type="ORF">FNF28_04238</name>
</gene>
<feature type="domain" description="Tyrosine-protein phosphatase" evidence="8">
    <location>
        <begin position="196"/>
        <end position="338"/>
    </location>
</feature>
<feature type="domain" description="Tyrosine specific protein phosphatases" evidence="9">
    <location>
        <begin position="263"/>
        <end position="325"/>
    </location>
</feature>